<keyword evidence="1" id="KW-0472">Membrane</keyword>
<gene>
    <name evidence="2" type="ORF">KCG44_10895</name>
</gene>
<proteinExistence type="predicted"/>
<keyword evidence="3" id="KW-1185">Reference proteome</keyword>
<evidence type="ECO:0000256" key="1">
    <source>
        <dbReference type="SAM" id="Phobius"/>
    </source>
</evidence>
<name>A0ABS6SFX9_9SPHN</name>
<keyword evidence="1" id="KW-1133">Transmembrane helix</keyword>
<comment type="caution">
    <text evidence="2">The sequence shown here is derived from an EMBL/GenBank/DDBJ whole genome shotgun (WGS) entry which is preliminary data.</text>
</comment>
<sequence>MKTPPDIRAPAPTPEAIDALLTRWATADRHPLIAEHVAIVAAERALASARVADIPEAANDRRWFPAALIGGGMAAAVAGVMFVGGQSPLSPSIPADSVELAAAEPAPVQREAAPQELAFASTSDGVVPGIPPAYIPPSDPMAADIAVSDIAVPDVEIPDMATAAAPAAPTPFGAPRRATDGGTRLAALNEELAAGGFSLDEPNDDLFMVGHVFTPRPEEEMFLP</sequence>
<dbReference type="EMBL" id="JAGSPA010000003">
    <property type="protein sequence ID" value="MBV7257290.1"/>
    <property type="molecule type" value="Genomic_DNA"/>
</dbReference>
<dbReference type="Proteomes" id="UP000722336">
    <property type="component" value="Unassembled WGS sequence"/>
</dbReference>
<evidence type="ECO:0000313" key="3">
    <source>
        <dbReference type="Proteomes" id="UP000722336"/>
    </source>
</evidence>
<dbReference type="RefSeq" id="WP_218446113.1">
    <property type="nucleotide sequence ID" value="NZ_JAGSPA010000003.1"/>
</dbReference>
<protein>
    <submittedName>
        <fullName evidence="2">Uncharacterized protein</fullName>
    </submittedName>
</protein>
<accession>A0ABS6SFX9</accession>
<organism evidence="2 3">
    <name type="scientific">Pacificimonas pallii</name>
    <dbReference type="NCBI Taxonomy" id="2827236"/>
    <lineage>
        <taxon>Bacteria</taxon>
        <taxon>Pseudomonadati</taxon>
        <taxon>Pseudomonadota</taxon>
        <taxon>Alphaproteobacteria</taxon>
        <taxon>Sphingomonadales</taxon>
        <taxon>Sphingosinicellaceae</taxon>
        <taxon>Pacificimonas</taxon>
    </lineage>
</organism>
<keyword evidence="1" id="KW-0812">Transmembrane</keyword>
<feature type="transmembrane region" description="Helical" evidence="1">
    <location>
        <begin position="63"/>
        <end position="83"/>
    </location>
</feature>
<evidence type="ECO:0000313" key="2">
    <source>
        <dbReference type="EMBL" id="MBV7257290.1"/>
    </source>
</evidence>
<reference evidence="2 3" key="1">
    <citation type="submission" date="2021-04" db="EMBL/GenBank/DDBJ databases">
        <authorList>
            <person name="Pira H."/>
            <person name="Risdian C."/>
            <person name="Wink J."/>
        </authorList>
    </citation>
    <scope>NUCLEOTIDE SEQUENCE [LARGE SCALE GENOMIC DNA]</scope>
    <source>
        <strain evidence="2 3">WHA3</strain>
    </source>
</reference>